<evidence type="ECO:0000256" key="11">
    <source>
        <dbReference type="SAM" id="Phobius"/>
    </source>
</evidence>
<evidence type="ECO:0000256" key="1">
    <source>
        <dbReference type="ARBA" id="ARBA00004308"/>
    </source>
</evidence>
<dbReference type="Proteomes" id="UP001479436">
    <property type="component" value="Unassembled WGS sequence"/>
</dbReference>
<dbReference type="PANTHER" id="PTHR10125:SF31">
    <property type="entry name" value="P2X RECEPTOR E"/>
    <property type="match status" value="1"/>
</dbReference>
<feature type="transmembrane region" description="Helical" evidence="11">
    <location>
        <begin position="314"/>
        <end position="340"/>
    </location>
</feature>
<evidence type="ECO:0000256" key="8">
    <source>
        <dbReference type="ARBA" id="ARBA00023286"/>
    </source>
</evidence>
<keyword evidence="8" id="KW-1071">Ligand-gated ion channel</keyword>
<organism evidence="12 13">
    <name type="scientific">Basidiobolus ranarum</name>
    <dbReference type="NCBI Taxonomy" id="34480"/>
    <lineage>
        <taxon>Eukaryota</taxon>
        <taxon>Fungi</taxon>
        <taxon>Fungi incertae sedis</taxon>
        <taxon>Zoopagomycota</taxon>
        <taxon>Entomophthoromycotina</taxon>
        <taxon>Basidiobolomycetes</taxon>
        <taxon>Basidiobolales</taxon>
        <taxon>Basidiobolaceae</taxon>
        <taxon>Basidiobolus</taxon>
    </lineage>
</organism>
<feature type="transmembrane region" description="Helical" evidence="11">
    <location>
        <begin position="32"/>
        <end position="51"/>
    </location>
</feature>
<evidence type="ECO:0000256" key="10">
    <source>
        <dbReference type="SAM" id="MobiDB-lite"/>
    </source>
</evidence>
<comment type="subcellular location">
    <subcellularLocation>
        <location evidence="1">Endomembrane system</location>
    </subcellularLocation>
</comment>
<evidence type="ECO:0000256" key="3">
    <source>
        <dbReference type="ARBA" id="ARBA00022448"/>
    </source>
</evidence>
<proteinExistence type="inferred from homology"/>
<sequence>MRCSMCFPDINWDEIFGYNTARIVQVRDRRLGLLYLFFRLVIAAYIIYAIIENKSYQTQQPVVPGSIQMTLIEPPGGLQTQDYCRRRNCLFWTTNQIVVRQDPTAVFLTTSVSMKRYLQPPGCNNLLPGIPGCKFDLQVPIQTEEYFIADIERYTLLIRHSMKRFPEGPLIQSNSLPGSLIGMNGKVYPNADQGHFTNETRLDSLPGDLMSIGTILGASNVYLDDLSLAPDADRRIGETLRASGVSIPVSIKYQNQPLDPGDISYQYFPDSTNAEVYGFEEAQYDPENGSYLVYKRHGIQLVFSQTGNLGRFSLLLLLTSLVAALVPLQIARWLINLLMLRTFKERRIYKKAKYSRTQTLRTIRERRRHRLTNRTNSSQMKNEEEPPAVNKPLPDLPPTQLDETDEDRIIVLELGKSGYEGETSQRSLV</sequence>
<reference evidence="12 13" key="1">
    <citation type="submission" date="2023-04" db="EMBL/GenBank/DDBJ databases">
        <title>Genome of Basidiobolus ranarum AG-B5.</title>
        <authorList>
            <person name="Stajich J.E."/>
            <person name="Carter-House D."/>
            <person name="Gryganskyi A."/>
        </authorList>
    </citation>
    <scope>NUCLEOTIDE SEQUENCE [LARGE SCALE GENOMIC DNA]</scope>
    <source>
        <strain evidence="12 13">AG-B5</strain>
    </source>
</reference>
<keyword evidence="4 11" id="KW-0812">Transmembrane</keyword>
<comment type="similarity">
    <text evidence="2">Belongs to the P2X receptor family.</text>
</comment>
<evidence type="ECO:0000256" key="7">
    <source>
        <dbReference type="ARBA" id="ARBA00023136"/>
    </source>
</evidence>
<protein>
    <submittedName>
        <fullName evidence="12">Uncharacterized protein</fullName>
    </submittedName>
</protein>
<keyword evidence="13" id="KW-1185">Reference proteome</keyword>
<evidence type="ECO:0000313" key="13">
    <source>
        <dbReference type="Proteomes" id="UP001479436"/>
    </source>
</evidence>
<evidence type="ECO:0000313" key="12">
    <source>
        <dbReference type="EMBL" id="KAK9762161.1"/>
    </source>
</evidence>
<evidence type="ECO:0000256" key="6">
    <source>
        <dbReference type="ARBA" id="ARBA00023065"/>
    </source>
</evidence>
<gene>
    <name evidence="12" type="ORF">K7432_012377</name>
</gene>
<dbReference type="Gene3D" id="1.10.287.940">
    <property type="entry name" value="atp-gated p2x4 ion channel"/>
    <property type="match status" value="1"/>
</dbReference>
<dbReference type="Pfam" id="PF00864">
    <property type="entry name" value="P2X_receptor"/>
    <property type="match status" value="2"/>
</dbReference>
<name>A0ABR2WL10_9FUNG</name>
<keyword evidence="5 11" id="KW-1133">Transmembrane helix</keyword>
<evidence type="ECO:0000256" key="4">
    <source>
        <dbReference type="ARBA" id="ARBA00022692"/>
    </source>
</evidence>
<keyword evidence="7 11" id="KW-0472">Membrane</keyword>
<dbReference type="PANTHER" id="PTHR10125">
    <property type="entry name" value="P2X PURINOCEPTOR"/>
    <property type="match status" value="1"/>
</dbReference>
<accession>A0ABR2WL10</accession>
<dbReference type="InterPro" id="IPR059116">
    <property type="entry name" value="P2X_receptor"/>
</dbReference>
<dbReference type="EMBL" id="JASJQH010001068">
    <property type="protein sequence ID" value="KAK9762161.1"/>
    <property type="molecule type" value="Genomic_DNA"/>
</dbReference>
<evidence type="ECO:0000256" key="2">
    <source>
        <dbReference type="ARBA" id="ARBA00009848"/>
    </source>
</evidence>
<keyword evidence="3" id="KW-0813">Transport</keyword>
<evidence type="ECO:0000256" key="5">
    <source>
        <dbReference type="ARBA" id="ARBA00022989"/>
    </source>
</evidence>
<evidence type="ECO:0000256" key="9">
    <source>
        <dbReference type="ARBA" id="ARBA00023303"/>
    </source>
</evidence>
<keyword evidence="9" id="KW-0407">Ion channel</keyword>
<keyword evidence="6" id="KW-0406">Ion transport</keyword>
<comment type="caution">
    <text evidence="12">The sequence shown here is derived from an EMBL/GenBank/DDBJ whole genome shotgun (WGS) entry which is preliminary data.</text>
</comment>
<feature type="region of interest" description="Disordered" evidence="10">
    <location>
        <begin position="367"/>
        <end position="404"/>
    </location>
</feature>